<dbReference type="GO" id="GO:0004560">
    <property type="term" value="F:alpha-L-fucosidase activity"/>
    <property type="evidence" value="ECO:0007669"/>
    <property type="project" value="InterPro"/>
</dbReference>
<proteinExistence type="inferred from homology"/>
<protein>
    <recommendedName>
        <fullName evidence="3">alpha-L-fucosidase</fullName>
        <ecNumber evidence="3">3.2.1.51</ecNumber>
    </recommendedName>
</protein>
<dbReference type="PRINTS" id="PR00741">
    <property type="entry name" value="GLHYDRLASE29"/>
</dbReference>
<sequence length="440" mass="50305">MRLFLLLASLLVGIGSHAQTYTPTPENMKARTWFDSARFGMFVHWGPSSILGAGEWVMNNRNIHHQDYQKLRKFFNPIDFDAAKWVSTAKNAGMKYITLITRHHDGFSLWATKQSDFNIMNTPFKRDVVKEIADECHKQGITLFLYYSLLDWSRSDYQWETGRTGKNTGRTEKSNWDSYIGFMKAQLTELLTQYGEIGGIWFDGHWDQLDNDNDKTLKSKVDWKYNEIYTLIHKLQPTCLIGNNHHLSPIPGEDFQMFERDLPGENKQGLSGQHVSDLPLETCETINGSWGFNITDRTYKSEKDLIHYLVRAAGYGSNLLLNVGPMPNGEIQQEFVDRLAEVGQWINVYGATIYGTKGGFIRPQEWGCVTEKGNKLYIHMLKKPDNEILLDIPYKVKSMNLFGSSQSKVVYKKTKGGYLLNLAGISLDDIDTIIEVGIAR</sequence>
<dbReference type="InterPro" id="IPR000933">
    <property type="entry name" value="Glyco_hydro_29"/>
</dbReference>
<dbReference type="AlphaFoldDB" id="A0A4R2EJ10"/>
<evidence type="ECO:0000256" key="5">
    <source>
        <dbReference type="ARBA" id="ARBA00022801"/>
    </source>
</evidence>
<dbReference type="GO" id="GO:0016139">
    <property type="term" value="P:glycoside catabolic process"/>
    <property type="evidence" value="ECO:0007669"/>
    <property type="project" value="TreeGrafter"/>
</dbReference>
<dbReference type="PANTHER" id="PTHR10030:SF37">
    <property type="entry name" value="ALPHA-L-FUCOSIDASE-RELATED"/>
    <property type="match status" value="1"/>
</dbReference>
<evidence type="ECO:0000256" key="4">
    <source>
        <dbReference type="ARBA" id="ARBA00022729"/>
    </source>
</evidence>
<dbReference type="SMART" id="SM00812">
    <property type="entry name" value="Alpha_L_fucos"/>
    <property type="match status" value="1"/>
</dbReference>
<evidence type="ECO:0000256" key="8">
    <source>
        <dbReference type="SAM" id="SignalP"/>
    </source>
</evidence>
<keyword evidence="11" id="KW-1185">Reference proteome</keyword>
<comment type="caution">
    <text evidence="10">The sequence shown here is derived from an EMBL/GenBank/DDBJ whole genome shotgun (WGS) entry which is preliminary data.</text>
</comment>
<evidence type="ECO:0000256" key="7">
    <source>
        <dbReference type="PIRSR" id="PIRSR001092-1"/>
    </source>
</evidence>
<organism evidence="10 11">
    <name type="scientific">Acetobacteroides hydrogenigenes</name>
    <dbReference type="NCBI Taxonomy" id="979970"/>
    <lineage>
        <taxon>Bacteria</taxon>
        <taxon>Pseudomonadati</taxon>
        <taxon>Bacteroidota</taxon>
        <taxon>Bacteroidia</taxon>
        <taxon>Bacteroidales</taxon>
        <taxon>Rikenellaceae</taxon>
        <taxon>Acetobacteroides</taxon>
    </lineage>
</organism>
<dbReference type="InterPro" id="IPR016286">
    <property type="entry name" value="FUC_metazoa-typ"/>
</dbReference>
<reference evidence="10 11" key="1">
    <citation type="submission" date="2019-03" db="EMBL/GenBank/DDBJ databases">
        <title>Genomic Encyclopedia of Archaeal and Bacterial Type Strains, Phase II (KMG-II): from individual species to whole genera.</title>
        <authorList>
            <person name="Goeker M."/>
        </authorList>
    </citation>
    <scope>NUCLEOTIDE SEQUENCE [LARGE SCALE GENOMIC DNA]</scope>
    <source>
        <strain evidence="10 11">RL-C</strain>
    </source>
</reference>
<dbReference type="EC" id="3.2.1.51" evidence="3"/>
<dbReference type="Proteomes" id="UP000294830">
    <property type="component" value="Unassembled WGS sequence"/>
</dbReference>
<dbReference type="RefSeq" id="WP_131839007.1">
    <property type="nucleotide sequence ID" value="NZ_SLWB01000005.1"/>
</dbReference>
<evidence type="ECO:0000256" key="2">
    <source>
        <dbReference type="ARBA" id="ARBA00007951"/>
    </source>
</evidence>
<dbReference type="PIRSF" id="PIRSF001092">
    <property type="entry name" value="Alpha-L-fucosidase"/>
    <property type="match status" value="1"/>
</dbReference>
<dbReference type="SUPFAM" id="SSF51445">
    <property type="entry name" value="(Trans)glycosidases"/>
    <property type="match status" value="1"/>
</dbReference>
<comment type="similarity">
    <text evidence="2">Belongs to the glycosyl hydrolase 29 family.</text>
</comment>
<dbReference type="PANTHER" id="PTHR10030">
    <property type="entry name" value="ALPHA-L-FUCOSIDASE"/>
    <property type="match status" value="1"/>
</dbReference>
<dbReference type="Pfam" id="PF01120">
    <property type="entry name" value="Alpha_L_fucos"/>
    <property type="match status" value="1"/>
</dbReference>
<dbReference type="GO" id="GO:0006004">
    <property type="term" value="P:fucose metabolic process"/>
    <property type="evidence" value="ECO:0007669"/>
    <property type="project" value="InterPro"/>
</dbReference>
<accession>A0A4R2EJ10</accession>
<evidence type="ECO:0000256" key="6">
    <source>
        <dbReference type="ARBA" id="ARBA00023295"/>
    </source>
</evidence>
<keyword evidence="6" id="KW-0326">Glycosidase</keyword>
<evidence type="ECO:0000313" key="10">
    <source>
        <dbReference type="EMBL" id="TCN68998.1"/>
    </source>
</evidence>
<evidence type="ECO:0000259" key="9">
    <source>
        <dbReference type="Pfam" id="PF01120"/>
    </source>
</evidence>
<evidence type="ECO:0000256" key="1">
    <source>
        <dbReference type="ARBA" id="ARBA00004071"/>
    </source>
</evidence>
<dbReference type="InterPro" id="IPR057739">
    <property type="entry name" value="Glyco_hydro_29_N"/>
</dbReference>
<dbReference type="GO" id="GO:0005764">
    <property type="term" value="C:lysosome"/>
    <property type="evidence" value="ECO:0007669"/>
    <property type="project" value="TreeGrafter"/>
</dbReference>
<gene>
    <name evidence="10" type="ORF">CLV25_105201</name>
</gene>
<evidence type="ECO:0000256" key="3">
    <source>
        <dbReference type="ARBA" id="ARBA00012662"/>
    </source>
</evidence>
<keyword evidence="5" id="KW-0378">Hydrolase</keyword>
<feature type="signal peptide" evidence="8">
    <location>
        <begin position="1"/>
        <end position="18"/>
    </location>
</feature>
<dbReference type="EMBL" id="SLWB01000005">
    <property type="protein sequence ID" value="TCN68998.1"/>
    <property type="molecule type" value="Genomic_DNA"/>
</dbReference>
<name>A0A4R2EJ10_9BACT</name>
<dbReference type="Gene3D" id="3.20.20.80">
    <property type="entry name" value="Glycosidases"/>
    <property type="match status" value="1"/>
</dbReference>
<comment type="function">
    <text evidence="1">Alpha-L-fucosidase is responsible for hydrolyzing the alpha-1,6-linked fucose joined to the reducing-end N-acetylglucosamine of the carbohydrate moieties of glycoproteins.</text>
</comment>
<keyword evidence="4 8" id="KW-0732">Signal</keyword>
<feature type="chain" id="PRO_5020847970" description="alpha-L-fucosidase" evidence="8">
    <location>
        <begin position="19"/>
        <end position="440"/>
    </location>
</feature>
<evidence type="ECO:0000313" key="11">
    <source>
        <dbReference type="Proteomes" id="UP000294830"/>
    </source>
</evidence>
<dbReference type="InterPro" id="IPR017853">
    <property type="entry name" value="GH"/>
</dbReference>
<dbReference type="OrthoDB" id="1389336at2"/>
<feature type="domain" description="Glycoside hydrolase family 29 N-terminal" evidence="9">
    <location>
        <begin position="17"/>
        <end position="350"/>
    </location>
</feature>
<feature type="site" description="May be important for catalysis" evidence="7">
    <location>
        <position position="283"/>
    </location>
</feature>